<dbReference type="Pfam" id="PF01809">
    <property type="entry name" value="YidD"/>
    <property type="match status" value="1"/>
</dbReference>
<accession>A0A249KIS9</accession>
<protein>
    <recommendedName>
        <fullName evidence="1">Putative membrane protein insertion efficiency factor</fullName>
    </recommendedName>
</protein>
<dbReference type="Proteomes" id="UP000217215">
    <property type="component" value="Chromosome"/>
</dbReference>
<dbReference type="KEGG" id="psuf:A1sIA56_06885"/>
<dbReference type="AlphaFoldDB" id="A0A249KIS9"/>
<dbReference type="GO" id="GO:0005886">
    <property type="term" value="C:plasma membrane"/>
    <property type="evidence" value="ECO:0007669"/>
    <property type="project" value="UniProtKB-SubCell"/>
</dbReference>
<dbReference type="OrthoDB" id="9801753at2"/>
<name>A0A249KIS9_9ACTN</name>
<comment type="function">
    <text evidence="1">Could be involved in insertion of integral membrane proteins into the membrane.</text>
</comment>
<dbReference type="HAMAP" id="MF_00386">
    <property type="entry name" value="UPF0161_YidD"/>
    <property type="match status" value="1"/>
</dbReference>
<dbReference type="RefSeq" id="WP_095674149.1">
    <property type="nucleotide sequence ID" value="NZ_CP016773.1"/>
</dbReference>
<proteinExistence type="inferred from homology"/>
<dbReference type="InterPro" id="IPR002696">
    <property type="entry name" value="Membr_insert_effic_factor_YidD"/>
</dbReference>
<gene>
    <name evidence="2" type="ORF">A1sIA56_06885</name>
</gene>
<evidence type="ECO:0000313" key="2">
    <source>
        <dbReference type="EMBL" id="ASY16589.1"/>
    </source>
</evidence>
<dbReference type="PANTHER" id="PTHR33383">
    <property type="entry name" value="MEMBRANE PROTEIN INSERTION EFFICIENCY FACTOR-RELATED"/>
    <property type="match status" value="1"/>
</dbReference>
<comment type="subcellular location">
    <subcellularLocation>
        <location evidence="1">Cell membrane</location>
        <topology evidence="1">Peripheral membrane protein</topology>
        <orientation evidence="1">Cytoplasmic side</orientation>
    </subcellularLocation>
</comment>
<dbReference type="SMART" id="SM01234">
    <property type="entry name" value="Haemolytic"/>
    <property type="match status" value="1"/>
</dbReference>
<keyword evidence="1" id="KW-1003">Cell membrane</keyword>
<evidence type="ECO:0000313" key="3">
    <source>
        <dbReference type="Proteomes" id="UP000217215"/>
    </source>
</evidence>
<dbReference type="NCBIfam" id="TIGR00278">
    <property type="entry name" value="membrane protein insertion efficiency factor YidD"/>
    <property type="match status" value="1"/>
</dbReference>
<reference evidence="2 3" key="1">
    <citation type="submission" date="2016-07" db="EMBL/GenBank/DDBJ databases">
        <title>High microdiversification within the ubiquitous acI lineage of Actinobacteria.</title>
        <authorList>
            <person name="Neuenschwander S.M."/>
            <person name="Salcher M."/>
            <person name="Ghai R."/>
            <person name="Pernthaler J."/>
        </authorList>
    </citation>
    <scope>NUCLEOTIDE SEQUENCE [LARGE SCALE GENOMIC DNA]</scope>
    <source>
        <strain evidence="2">MMS-IA-56</strain>
    </source>
</reference>
<keyword evidence="3" id="KW-1185">Reference proteome</keyword>
<dbReference type="PANTHER" id="PTHR33383:SF1">
    <property type="entry name" value="MEMBRANE PROTEIN INSERTION EFFICIENCY FACTOR-RELATED"/>
    <property type="match status" value="1"/>
</dbReference>
<comment type="similarity">
    <text evidence="1">Belongs to the UPF0161 family.</text>
</comment>
<keyword evidence="1" id="KW-0472">Membrane</keyword>
<organism evidence="2 3">
    <name type="scientific">Candidatus Planktophila sulfonica</name>
    <dbReference type="NCBI Taxonomy" id="1884904"/>
    <lineage>
        <taxon>Bacteria</taxon>
        <taxon>Bacillati</taxon>
        <taxon>Actinomycetota</taxon>
        <taxon>Actinomycetes</taxon>
        <taxon>Candidatus Nanopelagicales</taxon>
        <taxon>Candidatus Nanopelagicaceae</taxon>
        <taxon>Candidatus Planktophila</taxon>
    </lineage>
</organism>
<dbReference type="EMBL" id="CP016773">
    <property type="protein sequence ID" value="ASY16589.1"/>
    <property type="molecule type" value="Genomic_DNA"/>
</dbReference>
<sequence>MRRVFTLLIRGYQVATSNFAPRCKYYPSCSNYAITAIGRYGVKGLAMAAWRIVRCNPWSQGGVDYVDAHLDSADVKNVLLNSEKEVVGAN</sequence>
<evidence type="ECO:0000256" key="1">
    <source>
        <dbReference type="HAMAP-Rule" id="MF_00386"/>
    </source>
</evidence>